<sequence>MSRKYLLLLVIILFSTSILITACGTTTAPKAVQLDNGAMDQSYQGVAQPTVPKKLKLSEAELKNGIKKFPIRSSSGQQLIPEAEVKDMPIQDKEQASDVAKPQV</sequence>
<dbReference type="AlphaFoldDB" id="A0A1W1Z987"/>
<reference evidence="3 4" key="1">
    <citation type="submission" date="2017-04" db="EMBL/GenBank/DDBJ databases">
        <authorList>
            <person name="Afonso C.L."/>
            <person name="Miller P.J."/>
            <person name="Scott M.A."/>
            <person name="Spackman E."/>
            <person name="Goraichik I."/>
            <person name="Dimitrov K.M."/>
            <person name="Suarez D.L."/>
            <person name="Swayne D.E."/>
        </authorList>
    </citation>
    <scope>NUCLEOTIDE SEQUENCE [LARGE SCALE GENOMIC DNA]</scope>
    <source>
        <strain evidence="3 4">DSM 5090</strain>
    </source>
</reference>
<evidence type="ECO:0000256" key="2">
    <source>
        <dbReference type="SAM" id="SignalP"/>
    </source>
</evidence>
<keyword evidence="2" id="KW-0732">Signal</keyword>
<dbReference type="Proteomes" id="UP000192738">
    <property type="component" value="Unassembled WGS sequence"/>
</dbReference>
<evidence type="ECO:0000313" key="4">
    <source>
        <dbReference type="Proteomes" id="UP000192738"/>
    </source>
</evidence>
<dbReference type="RefSeq" id="WP_084574447.1">
    <property type="nucleotide sequence ID" value="NZ_CP155572.1"/>
</dbReference>
<feature type="compositionally biased region" description="Basic and acidic residues" evidence="1">
    <location>
        <begin position="83"/>
        <end position="96"/>
    </location>
</feature>
<dbReference type="STRING" id="112901.SAMN04488500_10394"/>
<proteinExistence type="predicted"/>
<gene>
    <name evidence="3" type="ORF">SAMN04488500_10394</name>
</gene>
<dbReference type="OrthoDB" id="1684494at2"/>
<keyword evidence="4" id="KW-1185">Reference proteome</keyword>
<feature type="chain" id="PRO_5039517734" evidence="2">
    <location>
        <begin position="23"/>
        <end position="104"/>
    </location>
</feature>
<feature type="signal peptide" evidence="2">
    <location>
        <begin position="1"/>
        <end position="22"/>
    </location>
</feature>
<feature type="region of interest" description="Disordered" evidence="1">
    <location>
        <begin position="73"/>
        <end position="104"/>
    </location>
</feature>
<accession>A0A1W1Z987</accession>
<protein>
    <submittedName>
        <fullName evidence="3">Uncharacterized protein</fullName>
    </submittedName>
</protein>
<evidence type="ECO:0000256" key="1">
    <source>
        <dbReference type="SAM" id="MobiDB-lite"/>
    </source>
</evidence>
<dbReference type="EMBL" id="FWXI01000003">
    <property type="protein sequence ID" value="SMC44964.1"/>
    <property type="molecule type" value="Genomic_DNA"/>
</dbReference>
<dbReference type="PROSITE" id="PS51257">
    <property type="entry name" value="PROKAR_LIPOPROTEIN"/>
    <property type="match status" value="1"/>
</dbReference>
<name>A0A1W1Z987_9FIRM</name>
<evidence type="ECO:0000313" key="3">
    <source>
        <dbReference type="EMBL" id="SMC44964.1"/>
    </source>
</evidence>
<organism evidence="3 4">
    <name type="scientific">Sporomusa malonica</name>
    <dbReference type="NCBI Taxonomy" id="112901"/>
    <lineage>
        <taxon>Bacteria</taxon>
        <taxon>Bacillati</taxon>
        <taxon>Bacillota</taxon>
        <taxon>Negativicutes</taxon>
        <taxon>Selenomonadales</taxon>
        <taxon>Sporomusaceae</taxon>
        <taxon>Sporomusa</taxon>
    </lineage>
</organism>